<evidence type="ECO:0000256" key="3">
    <source>
        <dbReference type="ARBA" id="ARBA00022448"/>
    </source>
</evidence>
<evidence type="ECO:0000256" key="1">
    <source>
        <dbReference type="ARBA" id="ARBA00003847"/>
    </source>
</evidence>
<accession>A0AAW1VZ96</accession>
<comment type="function">
    <text evidence="6">Subunit of the V1 complex of vacuolar(H+)-ATPase (V-ATPase), a multisubunit enzyme composed of a peripheral complex (V1) that hydrolyzes ATP and a membrane integral complex (V0) that translocates protons. V-ATPase is responsible for acidifying and maintaining the pH of intracellular compartments and in some cell types, is targeted to the plasma membrane, where it is responsible for acidifying the extracellular environment.</text>
</comment>
<dbReference type="AlphaFoldDB" id="A0AAW1VZ96"/>
<evidence type="ECO:0000256" key="4">
    <source>
        <dbReference type="ARBA" id="ARBA00022781"/>
    </source>
</evidence>
<feature type="coiled-coil region" evidence="7">
    <location>
        <begin position="23"/>
        <end position="52"/>
    </location>
</feature>
<comment type="subunit">
    <text evidence="6">V-ATPase is a heteromultimeric enzyme made up of two complexes: the ATP-hydrolytic V1 complex and the proton translocation V0 complex.</text>
</comment>
<dbReference type="PANTHER" id="PTHR12713">
    <property type="entry name" value="VACUOLAR ATP SYNTHASE SUBUNIT G"/>
    <property type="match status" value="1"/>
</dbReference>
<evidence type="ECO:0000256" key="5">
    <source>
        <dbReference type="ARBA" id="ARBA00023065"/>
    </source>
</evidence>
<keyword evidence="4 6" id="KW-0375">Hydrogen ion transport</keyword>
<dbReference type="Pfam" id="PF03179">
    <property type="entry name" value="V-ATPase_G"/>
    <property type="match status" value="1"/>
</dbReference>
<dbReference type="EMBL" id="JBEDUW010000007">
    <property type="protein sequence ID" value="KAK9913245.1"/>
    <property type="molecule type" value="Genomic_DNA"/>
</dbReference>
<evidence type="ECO:0000313" key="9">
    <source>
        <dbReference type="Proteomes" id="UP001457282"/>
    </source>
</evidence>
<keyword evidence="7" id="KW-0175">Coiled coil</keyword>
<comment type="similarity">
    <text evidence="2 6">Belongs to the V-ATPase G subunit family.</text>
</comment>
<dbReference type="GO" id="GO:0016887">
    <property type="term" value="F:ATP hydrolysis activity"/>
    <property type="evidence" value="ECO:0007669"/>
    <property type="project" value="TreeGrafter"/>
</dbReference>
<reference evidence="8 9" key="1">
    <citation type="journal article" date="2023" name="G3 (Bethesda)">
        <title>A chromosome-length genome assembly and annotation of blackberry (Rubus argutus, cv. 'Hillquist').</title>
        <authorList>
            <person name="Bruna T."/>
            <person name="Aryal R."/>
            <person name="Dudchenko O."/>
            <person name="Sargent D.J."/>
            <person name="Mead D."/>
            <person name="Buti M."/>
            <person name="Cavallini A."/>
            <person name="Hytonen T."/>
            <person name="Andres J."/>
            <person name="Pham M."/>
            <person name="Weisz D."/>
            <person name="Mascagni F."/>
            <person name="Usai G."/>
            <person name="Natali L."/>
            <person name="Bassil N."/>
            <person name="Fernandez G.E."/>
            <person name="Lomsadze A."/>
            <person name="Armour M."/>
            <person name="Olukolu B."/>
            <person name="Poorten T."/>
            <person name="Britton C."/>
            <person name="Davik J."/>
            <person name="Ashrafi H."/>
            <person name="Aiden E.L."/>
            <person name="Borodovsky M."/>
            <person name="Worthington M."/>
        </authorList>
    </citation>
    <scope>NUCLEOTIDE SEQUENCE [LARGE SCALE GENOMIC DNA]</scope>
    <source>
        <strain evidence="8">PI 553951</strain>
    </source>
</reference>
<dbReference type="InterPro" id="IPR005124">
    <property type="entry name" value="V-ATPase_G"/>
</dbReference>
<keyword evidence="3 6" id="KW-0813">Transport</keyword>
<dbReference type="Proteomes" id="UP001457282">
    <property type="component" value="Unassembled WGS sequence"/>
</dbReference>
<gene>
    <name evidence="8" type="ORF">M0R45_037068</name>
</gene>
<protein>
    <recommendedName>
        <fullName evidence="6">V-type proton ATPase subunit G</fullName>
    </recommendedName>
</protein>
<evidence type="ECO:0000256" key="7">
    <source>
        <dbReference type="SAM" id="Coils"/>
    </source>
</evidence>
<sequence>MEVKRGHNGIQQLLTVEQEAQQIVNASKNAKMAKLKQAKAEAEKESAEFRACMEVDFQRKLAEGSGYSGSNVKRLEQETEAKIHHLKTDTSRISNGIVQMLLKYTTTVSN</sequence>
<dbReference type="FunFam" id="1.20.5.2950:FF:000001">
    <property type="entry name" value="V-type proton ATPase subunit G"/>
    <property type="match status" value="1"/>
</dbReference>
<comment type="function">
    <text evidence="1">Catalytic subunit of the peripheral V1 complex of vacuolar ATPase (V-ATPase). V-ATPase is responsible for acidifying a variety of intracellular compartments in eukaryotic cells.</text>
</comment>
<organism evidence="8 9">
    <name type="scientific">Rubus argutus</name>
    <name type="common">Southern blackberry</name>
    <dbReference type="NCBI Taxonomy" id="59490"/>
    <lineage>
        <taxon>Eukaryota</taxon>
        <taxon>Viridiplantae</taxon>
        <taxon>Streptophyta</taxon>
        <taxon>Embryophyta</taxon>
        <taxon>Tracheophyta</taxon>
        <taxon>Spermatophyta</taxon>
        <taxon>Magnoliopsida</taxon>
        <taxon>eudicotyledons</taxon>
        <taxon>Gunneridae</taxon>
        <taxon>Pentapetalae</taxon>
        <taxon>rosids</taxon>
        <taxon>fabids</taxon>
        <taxon>Rosales</taxon>
        <taxon>Rosaceae</taxon>
        <taxon>Rosoideae</taxon>
        <taxon>Rosoideae incertae sedis</taxon>
        <taxon>Rubus</taxon>
    </lineage>
</organism>
<dbReference type="GO" id="GO:0046961">
    <property type="term" value="F:proton-transporting ATPase activity, rotational mechanism"/>
    <property type="evidence" value="ECO:0007669"/>
    <property type="project" value="InterPro"/>
</dbReference>
<dbReference type="GO" id="GO:0000221">
    <property type="term" value="C:vacuolar proton-transporting V-type ATPase, V1 domain"/>
    <property type="evidence" value="ECO:0007669"/>
    <property type="project" value="TreeGrafter"/>
</dbReference>
<comment type="caution">
    <text evidence="8">The sequence shown here is derived from an EMBL/GenBank/DDBJ whole genome shotgun (WGS) entry which is preliminary data.</text>
</comment>
<dbReference type="PANTHER" id="PTHR12713:SF11">
    <property type="entry name" value="V-TYPE PROTON ATPASE SUBUNIT G"/>
    <property type="match status" value="1"/>
</dbReference>
<keyword evidence="9" id="KW-1185">Reference proteome</keyword>
<evidence type="ECO:0000256" key="6">
    <source>
        <dbReference type="RuleBase" id="RU364019"/>
    </source>
</evidence>
<dbReference type="Gene3D" id="1.20.5.2950">
    <property type="match status" value="1"/>
</dbReference>
<proteinExistence type="inferred from homology"/>
<name>A0AAW1VZ96_RUBAR</name>
<dbReference type="NCBIfam" id="TIGR01147">
    <property type="entry name" value="V_ATP_synt_G"/>
    <property type="match status" value="1"/>
</dbReference>
<evidence type="ECO:0000256" key="2">
    <source>
        <dbReference type="ARBA" id="ARBA00010066"/>
    </source>
</evidence>
<evidence type="ECO:0000313" key="8">
    <source>
        <dbReference type="EMBL" id="KAK9913245.1"/>
    </source>
</evidence>
<keyword evidence="5 6" id="KW-0406">Ion transport</keyword>